<gene>
    <name evidence="2" type="ORF">SK571_20665</name>
</gene>
<protein>
    <recommendedName>
        <fullName evidence="4">Alpha/beta hydrolase</fullName>
    </recommendedName>
</protein>
<evidence type="ECO:0000313" key="2">
    <source>
        <dbReference type="EMBL" id="MDX8051811.1"/>
    </source>
</evidence>
<dbReference type="Gene3D" id="3.40.50.1820">
    <property type="entry name" value="alpha/beta hydrolase"/>
    <property type="match status" value="1"/>
</dbReference>
<reference evidence="2 3" key="2">
    <citation type="submission" date="2023-11" db="EMBL/GenBank/DDBJ databases">
        <authorList>
            <person name="Lara A.C."/>
            <person name="Chronakova A."/>
        </authorList>
    </citation>
    <scope>NUCLEOTIDE SEQUENCE [LARGE SCALE GENOMIC DNA]</scope>
    <source>
        <strain evidence="2 3">BCCO 10_0798</strain>
    </source>
</reference>
<dbReference type="InterPro" id="IPR029058">
    <property type="entry name" value="AB_hydrolase_fold"/>
</dbReference>
<accession>A0ABU4TVG1</accession>
<feature type="transmembrane region" description="Helical" evidence="1">
    <location>
        <begin position="502"/>
        <end position="520"/>
    </location>
</feature>
<keyword evidence="1" id="KW-1133">Transmembrane helix</keyword>
<proteinExistence type="predicted"/>
<dbReference type="EMBL" id="JAXAVV010000009">
    <property type="protein sequence ID" value="MDX8051811.1"/>
    <property type="molecule type" value="Genomic_DNA"/>
</dbReference>
<comment type="caution">
    <text evidence="2">The sequence shown here is derived from an EMBL/GenBank/DDBJ whole genome shotgun (WGS) entry which is preliminary data.</text>
</comment>
<evidence type="ECO:0008006" key="4">
    <source>
        <dbReference type="Google" id="ProtNLM"/>
    </source>
</evidence>
<evidence type="ECO:0000256" key="1">
    <source>
        <dbReference type="SAM" id="Phobius"/>
    </source>
</evidence>
<sequence>MSGVLVVYVRGLTERPEVSAPLLEKIREQEGLAAEDTWLYPKPVRPLTRGRLAGHALLLSESIQRYWERRGSPGRIILIGHSIGGLLVRYAYLQALGSLGGNSRSWARHLSRIVMLATPNRGWDGNRLGWWGRRLSWLAVPLTRGFAVRDALRGSAFMTALRLEWLRRVGALGDDAPLVVQVRSGQDALVEPEDSRDVEVLSTGVQLVLPGANHADAPCVEGPGETYPGERWDVLKLAVLGEVGSTAPEALSAEEQRFTSVVFVLHGIRAGNDGWVDQLRDQFDGDETVRVETGSYGRFSAYNFALPITRRRTLDWFLDQYSYVLARHPGLPFHFVGHSNGTYMLGQALKYVTPIKFDRVYLAGSVLPPAFDWLACADRKQVGRLVNVCAGKDAPVAWLCSGLRGFGMKDVGVGGFTGFLRLPAGSQQFRYLPGGHGEALVSSRLPAVASFVLTGQSVAPEGLVESPGGMFGLVSRAAPGLALALAAAWSGVAIWLVLLSPLLLAGLAVFTVLVLLVLMVV</sequence>
<name>A0ABU4TVG1_9PSEU</name>
<organism evidence="2 3">
    <name type="scientific">Lentzea kristufekii</name>
    <dbReference type="NCBI Taxonomy" id="3095430"/>
    <lineage>
        <taxon>Bacteria</taxon>
        <taxon>Bacillati</taxon>
        <taxon>Actinomycetota</taxon>
        <taxon>Actinomycetes</taxon>
        <taxon>Pseudonocardiales</taxon>
        <taxon>Pseudonocardiaceae</taxon>
        <taxon>Lentzea</taxon>
    </lineage>
</organism>
<dbReference type="SUPFAM" id="SSF53474">
    <property type="entry name" value="alpha/beta-Hydrolases"/>
    <property type="match status" value="2"/>
</dbReference>
<feature type="transmembrane region" description="Helical" evidence="1">
    <location>
        <begin position="477"/>
        <end position="496"/>
    </location>
</feature>
<dbReference type="RefSeq" id="WP_319985721.1">
    <property type="nucleotide sequence ID" value="NZ_JAXAVV010000009.1"/>
</dbReference>
<reference evidence="2 3" key="1">
    <citation type="submission" date="2023-11" db="EMBL/GenBank/DDBJ databases">
        <title>Lentzea sokolovensis, sp. nov., Lentzea kristufkii, sp. nov., and Lentzea miocenensis, sp. nov., rare actinobacteria from Sokolov Coal Basin, Miocene lacustrine sediment, Czech Republic.</title>
        <authorList>
            <person name="Lara A."/>
            <person name="Kotroba L."/>
            <person name="Nouioui I."/>
            <person name="Neumann-Schaal M."/>
            <person name="Mast Y."/>
            <person name="Chronakova A."/>
        </authorList>
    </citation>
    <scope>NUCLEOTIDE SEQUENCE [LARGE SCALE GENOMIC DNA]</scope>
    <source>
        <strain evidence="2 3">BCCO 10_0798</strain>
    </source>
</reference>
<keyword evidence="1" id="KW-0472">Membrane</keyword>
<keyword evidence="1" id="KW-0812">Transmembrane</keyword>
<keyword evidence="3" id="KW-1185">Reference proteome</keyword>
<dbReference type="Proteomes" id="UP001271792">
    <property type="component" value="Unassembled WGS sequence"/>
</dbReference>
<evidence type="ECO:0000313" key="3">
    <source>
        <dbReference type="Proteomes" id="UP001271792"/>
    </source>
</evidence>